<dbReference type="Pfam" id="PF07593">
    <property type="entry name" value="UnbV_ASPIC"/>
    <property type="match status" value="1"/>
</dbReference>
<keyword evidence="1 2" id="KW-0732">Signal</keyword>
<evidence type="ECO:0000256" key="1">
    <source>
        <dbReference type="ARBA" id="ARBA00022729"/>
    </source>
</evidence>
<dbReference type="RefSeq" id="WP_138833061.1">
    <property type="nucleotide sequence ID" value="NZ_VCNI01000001.1"/>
</dbReference>
<dbReference type="Gene3D" id="2.130.10.130">
    <property type="entry name" value="Integrin alpha, N-terminal"/>
    <property type="match status" value="3"/>
</dbReference>
<gene>
    <name evidence="4" type="ORF">FGG15_02990</name>
</gene>
<evidence type="ECO:0000259" key="3">
    <source>
        <dbReference type="Pfam" id="PF07593"/>
    </source>
</evidence>
<dbReference type="InterPro" id="IPR028994">
    <property type="entry name" value="Integrin_alpha_N"/>
</dbReference>
<protein>
    <recommendedName>
        <fullName evidence="3">ASPIC/UnbV domain-containing protein</fullName>
    </recommendedName>
</protein>
<evidence type="ECO:0000256" key="2">
    <source>
        <dbReference type="SAM" id="SignalP"/>
    </source>
</evidence>
<dbReference type="SUPFAM" id="SSF69318">
    <property type="entry name" value="Integrin alpha N-terminal domain"/>
    <property type="match status" value="3"/>
</dbReference>
<keyword evidence="5" id="KW-1185">Reference proteome</keyword>
<evidence type="ECO:0000313" key="5">
    <source>
        <dbReference type="Proteomes" id="UP000751614"/>
    </source>
</evidence>
<dbReference type="Proteomes" id="UP000751614">
    <property type="component" value="Unassembled WGS sequence"/>
</dbReference>
<reference evidence="4 5" key="1">
    <citation type="submission" date="2019-05" db="EMBL/GenBank/DDBJ databases">
        <title>Flagellimonas sp. AsT0115, sp. nov., isolated from a marine red algae, Asparagopsis taxiformis.</title>
        <authorList>
            <person name="Kim J."/>
            <person name="Jeong S.E."/>
            <person name="Jeon C.O."/>
        </authorList>
    </citation>
    <scope>NUCLEOTIDE SEQUENCE [LARGE SCALE GENOMIC DNA]</scope>
    <source>
        <strain evidence="4 5">AsT0115</strain>
    </source>
</reference>
<proteinExistence type="predicted"/>
<sequence>MLRHQSTFCSVLWLFLIAIIGCTSTETPKEAKTVLFQKLDSDFTGIDFTNRITERFEYFENFSYAYNGGGVAIGDINNDGLQDVFFTGNEVEDRLYLNNGGLRFEDITQNANIKPQKGWSNGVSMVDINSDGFLDIYVCRGGWQDTDENRGNLLYINKGDSTFEEQASIFGVDDIGYSTQAVFFDFDLDSDLDLYVVNRPDRFMLQLAEVLKNKQQPNGYNRDKLYRNDDGKYVEIGREVGLAHNFGYGLGVVASDVNSDGFTDIYVANDFDEDDYLYINRGGKYLEEQIKNATKHISLYSMGVDIMDINNDGLEDIFVTEMLPSDHKRAKQSMPSMDVEGFNQLLDLGFHHQYMHNMLHLNQGNTKFSEVGKLSGVDKTDWSWAGLASDFDNDGYKDLLVTNGYKRDIFDKDIEKRLTEFFVQNGPNFKSVEELIDQKSDEIINLYKPIKEVNYLYKNLGELNFKNVSSDWGFKEDSFSNGAAVADLDNDGDLDLIINNLDDEAFVFQNTSSDSNAGNYLKIKLKGSQNNVTGLGAKITLKIGEELQYQEFKTVRGYLSSHEPIVHFGLGKNRLVDSLLVRWPDGKEQVLEFITHNQTIILDYQNATYPPEQKKKEDPKLFETSGQHFGLDFEHRENVYNDFAKEVLLPHKYSQLGPALATTDINNDGLDDVYIGGAMGQEGQMFVQRKSGEFLFIDGPWKANKESEEVSAVFFDINDDGLQDLFVVNGGNEILNGAKASKDRLYLNHGNGKFTDSSELIPDKAFSGGRAIPCDYDGDGDLDLFVAGRLIPQKYPMPASSYLYENQNGKLIDVTDDRAIGLIDLGLVTDAVWMDYDNDQDQDLLVVGEWMPLTLLENEQGVFKKLKAEMLGFENTEGWWYSVEVADFNKDGNLDIIAGNLGLNYKYRASAESPFRVFGSDFDKNGKNDIILGFEDDDKVYPVRGKECSSQQMPYLKHKFKTYKEFSGATVLDMVGKNSLEESVQLKASTFATTYFQNKGDGTFKSTELPNLAQFSSVNDIQIDDFDLDGNLDVILAGNLYTSEVETPRNDASFGSFLKGNGQGDFQAFYPHQSGLYMDGDVKGIVKINIKGEQFLVIANNDSGLNLIKLNIGAH</sequence>
<dbReference type="PANTHER" id="PTHR16026:SF0">
    <property type="entry name" value="CARTILAGE ACIDIC PROTEIN 1"/>
    <property type="match status" value="1"/>
</dbReference>
<dbReference type="InterPro" id="IPR011519">
    <property type="entry name" value="UnbV_ASPIC"/>
</dbReference>
<name>A0ABY2WNE9_9FLAO</name>
<comment type="caution">
    <text evidence="4">The sequence shown here is derived from an EMBL/GenBank/DDBJ whole genome shotgun (WGS) entry which is preliminary data.</text>
</comment>
<dbReference type="PANTHER" id="PTHR16026">
    <property type="entry name" value="CARTILAGE ACIDIC PROTEIN 1"/>
    <property type="match status" value="1"/>
</dbReference>
<organism evidence="4 5">
    <name type="scientific">Flagellimonas algicola</name>
    <dbReference type="NCBI Taxonomy" id="2583815"/>
    <lineage>
        <taxon>Bacteria</taxon>
        <taxon>Pseudomonadati</taxon>
        <taxon>Bacteroidota</taxon>
        <taxon>Flavobacteriia</taxon>
        <taxon>Flavobacteriales</taxon>
        <taxon>Flavobacteriaceae</taxon>
        <taxon>Flagellimonas</taxon>
    </lineage>
</organism>
<accession>A0ABY2WNE9</accession>
<dbReference type="Pfam" id="PF13517">
    <property type="entry name" value="FG-GAP_3"/>
    <property type="match status" value="4"/>
</dbReference>
<feature type="domain" description="ASPIC/UnbV" evidence="3">
    <location>
        <begin position="534"/>
        <end position="600"/>
    </location>
</feature>
<dbReference type="InterPro" id="IPR027039">
    <property type="entry name" value="Crtac1"/>
</dbReference>
<dbReference type="InterPro" id="IPR013517">
    <property type="entry name" value="FG-GAP"/>
</dbReference>
<dbReference type="EMBL" id="VCNI01000001">
    <property type="protein sequence ID" value="TMU56522.1"/>
    <property type="molecule type" value="Genomic_DNA"/>
</dbReference>
<feature type="chain" id="PRO_5047508037" description="ASPIC/UnbV domain-containing protein" evidence="2">
    <location>
        <begin position="25"/>
        <end position="1115"/>
    </location>
</feature>
<evidence type="ECO:0000313" key="4">
    <source>
        <dbReference type="EMBL" id="TMU56522.1"/>
    </source>
</evidence>
<dbReference type="PROSITE" id="PS51257">
    <property type="entry name" value="PROKAR_LIPOPROTEIN"/>
    <property type="match status" value="1"/>
</dbReference>
<feature type="signal peptide" evidence="2">
    <location>
        <begin position="1"/>
        <end position="24"/>
    </location>
</feature>